<keyword evidence="6" id="KW-1185">Reference proteome</keyword>
<dbReference type="OrthoDB" id="10263032at2759"/>
<keyword evidence="5" id="KW-0808">Transferase</keyword>
<evidence type="ECO:0000256" key="1">
    <source>
        <dbReference type="ARBA" id="ARBA00022737"/>
    </source>
</evidence>
<dbReference type="EMBL" id="SKCS01000168">
    <property type="protein sequence ID" value="TNN14631.1"/>
    <property type="molecule type" value="Genomic_DNA"/>
</dbReference>
<dbReference type="SMART" id="SM00028">
    <property type="entry name" value="TPR"/>
    <property type="match status" value="5"/>
</dbReference>
<dbReference type="SUPFAM" id="SSF48452">
    <property type="entry name" value="TPR-like"/>
    <property type="match status" value="2"/>
</dbReference>
<dbReference type="STRING" id="6182.A0A4Z2DDP2"/>
<accession>A0A4Z2DDP2</accession>
<dbReference type="GO" id="GO:0031415">
    <property type="term" value="C:NatA complex"/>
    <property type="evidence" value="ECO:0007669"/>
    <property type="project" value="TreeGrafter"/>
</dbReference>
<keyword evidence="2 3" id="KW-0802">TPR repeat</keyword>
<dbReference type="InterPro" id="IPR019734">
    <property type="entry name" value="TPR_rpt"/>
</dbReference>
<dbReference type="InterPro" id="IPR011990">
    <property type="entry name" value="TPR-like_helical_dom_sf"/>
</dbReference>
<reference evidence="5 6" key="1">
    <citation type="submission" date="2019-03" db="EMBL/GenBank/DDBJ databases">
        <title>An improved genome assembly of the fluke Schistosoma japonicum.</title>
        <authorList>
            <person name="Hu W."/>
            <person name="Luo F."/>
            <person name="Yin M."/>
            <person name="Mo X."/>
            <person name="Sun C."/>
            <person name="Wu Q."/>
            <person name="Zhu B."/>
            <person name="Xiang M."/>
            <person name="Wang J."/>
            <person name="Wang Y."/>
            <person name="Zhang T."/>
            <person name="Xu B."/>
            <person name="Zheng H."/>
            <person name="Feng Z."/>
        </authorList>
    </citation>
    <scope>NUCLEOTIDE SEQUENCE [LARGE SCALE GENOMIC DNA]</scope>
    <source>
        <strain evidence="5">HuSjv2</strain>
        <tissue evidence="5">Worms</tissue>
    </source>
</reference>
<evidence type="ECO:0000256" key="3">
    <source>
        <dbReference type="PROSITE-ProRule" id="PRU00339"/>
    </source>
</evidence>
<evidence type="ECO:0000313" key="6">
    <source>
        <dbReference type="Proteomes" id="UP000311919"/>
    </source>
</evidence>
<keyword evidence="1" id="KW-0677">Repeat</keyword>
<dbReference type="PANTHER" id="PTHR22767:SF2">
    <property type="entry name" value="N(ALPHA)-ACETYLTRANSFERASE 15_16, ISOFORM A"/>
    <property type="match status" value="1"/>
</dbReference>
<proteinExistence type="predicted"/>
<comment type="caution">
    <text evidence="5">The sequence shown here is derived from an EMBL/GenBank/DDBJ whole genome shotgun (WGS) entry which is preliminary data.</text>
</comment>
<name>A0A4Z2DDP2_SCHJA</name>
<dbReference type="Pfam" id="PF13181">
    <property type="entry name" value="TPR_8"/>
    <property type="match status" value="1"/>
</dbReference>
<protein>
    <submittedName>
        <fullName evidence="5">N-alpha-acetyltransferase 16, NatA auxiliary subunit</fullName>
    </submittedName>
</protein>
<dbReference type="PROSITE" id="PS50005">
    <property type="entry name" value="TPR"/>
    <property type="match status" value="1"/>
</dbReference>
<dbReference type="PIRSF" id="PIRSF000422">
    <property type="entry name" value="N-terminal-AcTrfase-A_aux_su"/>
    <property type="match status" value="1"/>
</dbReference>
<dbReference type="Gene3D" id="1.25.40.1040">
    <property type="match status" value="1"/>
</dbReference>
<dbReference type="PANTHER" id="PTHR22767">
    <property type="entry name" value="N-TERMINAL ACETYLTRANSFERASE-RELATED"/>
    <property type="match status" value="1"/>
</dbReference>
<evidence type="ECO:0000256" key="2">
    <source>
        <dbReference type="ARBA" id="ARBA00022803"/>
    </source>
</evidence>
<dbReference type="GO" id="GO:0016740">
    <property type="term" value="F:transferase activity"/>
    <property type="evidence" value="ECO:0007669"/>
    <property type="project" value="UniProtKB-KW"/>
</dbReference>
<organism evidence="5 6">
    <name type="scientific">Schistosoma japonicum</name>
    <name type="common">Blood fluke</name>
    <dbReference type="NCBI Taxonomy" id="6182"/>
    <lineage>
        <taxon>Eukaryota</taxon>
        <taxon>Metazoa</taxon>
        <taxon>Spiralia</taxon>
        <taxon>Lophotrochozoa</taxon>
        <taxon>Platyhelminthes</taxon>
        <taxon>Trematoda</taxon>
        <taxon>Digenea</taxon>
        <taxon>Strigeidida</taxon>
        <taxon>Schistosomatoidea</taxon>
        <taxon>Schistosomatidae</taxon>
        <taxon>Schistosoma</taxon>
    </lineage>
</organism>
<dbReference type="Gene3D" id="1.25.40.1010">
    <property type="match status" value="1"/>
</dbReference>
<dbReference type="FunFam" id="1.25.40.1040:FF:000003">
    <property type="entry name" value="N-terminal acetyltransferase A, auxiliary subunit"/>
    <property type="match status" value="1"/>
</dbReference>
<feature type="repeat" description="TPR" evidence="3">
    <location>
        <begin position="84"/>
        <end position="117"/>
    </location>
</feature>
<dbReference type="Pfam" id="PF12569">
    <property type="entry name" value="NatA_aux_su"/>
    <property type="match status" value="1"/>
</dbReference>
<dbReference type="AlphaFoldDB" id="A0A4Z2DDP2"/>
<feature type="compositionally biased region" description="Basic and acidic residues" evidence="4">
    <location>
        <begin position="614"/>
        <end position="634"/>
    </location>
</feature>
<gene>
    <name evidence="5" type="ORF">EWB00_002011</name>
</gene>
<feature type="region of interest" description="Disordered" evidence="4">
    <location>
        <begin position="586"/>
        <end position="653"/>
    </location>
</feature>
<evidence type="ECO:0000256" key="4">
    <source>
        <dbReference type="SAM" id="MobiDB-lite"/>
    </source>
</evidence>
<evidence type="ECO:0000313" key="5">
    <source>
        <dbReference type="EMBL" id="TNN14631.1"/>
    </source>
</evidence>
<dbReference type="Proteomes" id="UP000311919">
    <property type="component" value="Unassembled WGS sequence"/>
</dbReference>
<dbReference type="InterPro" id="IPR021183">
    <property type="entry name" value="NatA_aux_su"/>
</dbReference>
<sequence>MSKQSSNYTLPPKELSIFKRVVKYYDQKQYKNGLKYAKQILSNPKFSEHGETLAMKGILLNCLGKKDEAREYVKRGLKANITSFVCWHIYGLIHKSDHKYEEAIKCYLQALKLDNENLQVLRDLSVLQMQLRDYEGCRDIRYKLLLLRPSQKASWIGYALIHHLLGNYEIALTVINEFRKGQSETSPFDYEHSELLLYQAMIMVEAGKEKAALEHLDQNSNAIVDKISLLEMKAELNLKLGHYQAAVDCSWSLIDRNQENRSYFELLSHANIALVNGKIDEDFEMTKKTYESIIARYPQSRLSKRLVLNYCSGDEFLQRLDAYLKPYIRKGVPPLFIQLVELFDDPKKLRAFESLLSEYRKNMNVTGYLDAHDNNEREAPTTLVWLNYLSAQYYNFKKEYQEAIDIIDTQLLSTPTLVDFYVLKADVFHDAGDYITASRWMEEAQSLDTADRFINARCTKFMVEAHRLEDATNMASKFTRGNTSPKEYLSEMQCMWFLLDNARALKEMGKLGDALKLCHEVQQHYRNILDDQLDFHSYCLRKVTLRAYVETLRLEDRLRDHQSYFDTAQLAVEIYLQLYSQPLDSIDESPHGENDGISSSEAKKLRNKQRKAAKRAEAEAARVRAEQERREQAARSRQPVSEEANTDNPTIAENDLDANLLARPDDPLEEACKFLLPLLELSPKIIEAYCLAFEVYERKQKFLLMLKWISRGMHLANTCDNPWFHECCVRFLLKLHSRGKSNDVVGKVLESEVPKLFSEWPENISFVKEYNEKFYQRNQDTYPHIFRYTLSQCLIDPQHRDSYLSKIPLPSGSFKGVTWQECRTCLDILRRGQWTPLGRCDQSIIEKYRSACHEYFPMANAFLTTAQIDILRRNMAEAASMSAVSGVFITPNDKDQHLDLNTDHDSKLSNELSILSIEPMVNGDLKDSTTWIPQSCKQVTVANKTANVVV</sequence>